<keyword evidence="1" id="KW-0519">Myristate</keyword>
<feature type="binding site" evidence="9">
    <location>
        <begin position="54"/>
        <end position="59"/>
    </location>
    <ligand>
        <name>GTP</name>
        <dbReference type="ChEBI" id="CHEBI:37565"/>
    </ligand>
</feature>
<name>A0A0D3KDZ6_EMIH1</name>
<dbReference type="HOGENOM" id="CLU_014184_6_0_1"/>
<keyword evidence="12" id="KW-1185">Reference proteome</keyword>
<dbReference type="InterPro" id="IPR011025">
    <property type="entry name" value="GproteinA_insert"/>
</dbReference>
<evidence type="ECO:0000256" key="8">
    <source>
        <dbReference type="ARBA" id="ARBA00023288"/>
    </source>
</evidence>
<dbReference type="SUPFAM" id="SSF47895">
    <property type="entry name" value="Transducin (alpha subunit), insertion domain"/>
    <property type="match status" value="1"/>
</dbReference>
<dbReference type="InterPro" id="IPR027417">
    <property type="entry name" value="P-loop_NTPase"/>
</dbReference>
<feature type="binding site" evidence="9">
    <location>
        <begin position="281"/>
        <end position="284"/>
    </location>
    <ligand>
        <name>GTP</name>
        <dbReference type="ChEBI" id="CHEBI:37565"/>
    </ligand>
</feature>
<keyword evidence="8" id="KW-0449">Lipoprotein</keyword>
<evidence type="ECO:0000256" key="5">
    <source>
        <dbReference type="ARBA" id="ARBA00023134"/>
    </source>
</evidence>
<dbReference type="AlphaFoldDB" id="A0A0D3KDZ6"/>
<dbReference type="Proteomes" id="UP000013827">
    <property type="component" value="Unassembled WGS sequence"/>
</dbReference>
<dbReference type="InterPro" id="IPR001019">
    <property type="entry name" value="Gprotein_alpha_su"/>
</dbReference>
<dbReference type="GO" id="GO:0001664">
    <property type="term" value="F:G protein-coupled receptor binding"/>
    <property type="evidence" value="ECO:0007669"/>
    <property type="project" value="TreeGrafter"/>
</dbReference>
<dbReference type="SUPFAM" id="SSF52540">
    <property type="entry name" value="P-loop containing nucleoside triphosphate hydrolases"/>
    <property type="match status" value="1"/>
</dbReference>
<feature type="binding site" evidence="9">
    <location>
        <position position="339"/>
    </location>
    <ligand>
        <name>GTP</name>
        <dbReference type="ChEBI" id="CHEBI:37565"/>
    </ligand>
</feature>
<dbReference type="Gene3D" id="1.10.400.10">
    <property type="entry name" value="GI Alpha 1, domain 2-like"/>
    <property type="match status" value="1"/>
</dbReference>
<keyword evidence="7" id="KW-0807">Transducer</keyword>
<dbReference type="FunFam" id="1.10.400.10:FF:000007">
    <property type="entry name" value="Guanine nucleotide-binding protein subunit alpha"/>
    <property type="match status" value="1"/>
</dbReference>
<dbReference type="GO" id="GO:0005737">
    <property type="term" value="C:cytoplasm"/>
    <property type="evidence" value="ECO:0007669"/>
    <property type="project" value="TreeGrafter"/>
</dbReference>
<feature type="binding site" evidence="9">
    <location>
        <begin position="181"/>
        <end position="187"/>
    </location>
    <ligand>
        <name>GTP</name>
        <dbReference type="ChEBI" id="CHEBI:37565"/>
    </ligand>
</feature>
<keyword evidence="2 10" id="KW-0479">Metal-binding</keyword>
<reference evidence="12" key="1">
    <citation type="journal article" date="2013" name="Nature">
        <title>Pan genome of the phytoplankton Emiliania underpins its global distribution.</title>
        <authorList>
            <person name="Read B.A."/>
            <person name="Kegel J."/>
            <person name="Klute M.J."/>
            <person name="Kuo A."/>
            <person name="Lefebvre S.C."/>
            <person name="Maumus F."/>
            <person name="Mayer C."/>
            <person name="Miller J."/>
            <person name="Monier A."/>
            <person name="Salamov A."/>
            <person name="Young J."/>
            <person name="Aguilar M."/>
            <person name="Claverie J.M."/>
            <person name="Frickenhaus S."/>
            <person name="Gonzalez K."/>
            <person name="Herman E.K."/>
            <person name="Lin Y.C."/>
            <person name="Napier J."/>
            <person name="Ogata H."/>
            <person name="Sarno A.F."/>
            <person name="Shmutz J."/>
            <person name="Schroeder D."/>
            <person name="de Vargas C."/>
            <person name="Verret F."/>
            <person name="von Dassow P."/>
            <person name="Valentin K."/>
            <person name="Van de Peer Y."/>
            <person name="Wheeler G."/>
            <person name="Dacks J.B."/>
            <person name="Delwiche C.F."/>
            <person name="Dyhrman S.T."/>
            <person name="Glockner G."/>
            <person name="John U."/>
            <person name="Richards T."/>
            <person name="Worden A.Z."/>
            <person name="Zhang X."/>
            <person name="Grigoriev I.V."/>
            <person name="Allen A.E."/>
            <person name="Bidle K."/>
            <person name="Borodovsky M."/>
            <person name="Bowler C."/>
            <person name="Brownlee C."/>
            <person name="Cock J.M."/>
            <person name="Elias M."/>
            <person name="Gladyshev V.N."/>
            <person name="Groth M."/>
            <person name="Guda C."/>
            <person name="Hadaegh A."/>
            <person name="Iglesias-Rodriguez M.D."/>
            <person name="Jenkins J."/>
            <person name="Jones B.M."/>
            <person name="Lawson T."/>
            <person name="Leese F."/>
            <person name="Lindquist E."/>
            <person name="Lobanov A."/>
            <person name="Lomsadze A."/>
            <person name="Malik S.B."/>
            <person name="Marsh M.E."/>
            <person name="Mackinder L."/>
            <person name="Mock T."/>
            <person name="Mueller-Roeber B."/>
            <person name="Pagarete A."/>
            <person name="Parker M."/>
            <person name="Probert I."/>
            <person name="Quesneville H."/>
            <person name="Raines C."/>
            <person name="Rensing S.A."/>
            <person name="Riano-Pachon D.M."/>
            <person name="Richier S."/>
            <person name="Rokitta S."/>
            <person name="Shiraiwa Y."/>
            <person name="Soanes D.M."/>
            <person name="van der Giezen M."/>
            <person name="Wahlund T.M."/>
            <person name="Williams B."/>
            <person name="Wilson W."/>
            <person name="Wolfe G."/>
            <person name="Wurch L.L."/>
        </authorList>
    </citation>
    <scope>NUCLEOTIDE SEQUENCE</scope>
</reference>
<evidence type="ECO:0000313" key="11">
    <source>
        <dbReference type="EnsemblProtists" id="EOD33981"/>
    </source>
</evidence>
<dbReference type="Pfam" id="PF00503">
    <property type="entry name" value="G-alpha"/>
    <property type="match status" value="1"/>
</dbReference>
<organism evidence="11 12">
    <name type="scientific">Emiliania huxleyi (strain CCMP1516)</name>
    <dbReference type="NCBI Taxonomy" id="280463"/>
    <lineage>
        <taxon>Eukaryota</taxon>
        <taxon>Haptista</taxon>
        <taxon>Haptophyta</taxon>
        <taxon>Prymnesiophyceae</taxon>
        <taxon>Isochrysidales</taxon>
        <taxon>Noelaerhabdaceae</taxon>
        <taxon>Emiliania</taxon>
    </lineage>
</organism>
<evidence type="ECO:0000256" key="3">
    <source>
        <dbReference type="ARBA" id="ARBA00022741"/>
    </source>
</evidence>
<dbReference type="GO" id="GO:0007188">
    <property type="term" value="P:adenylate cyclase-modulating G protein-coupled receptor signaling pathway"/>
    <property type="evidence" value="ECO:0007669"/>
    <property type="project" value="TreeGrafter"/>
</dbReference>
<feature type="binding site" evidence="9">
    <location>
        <begin position="212"/>
        <end position="216"/>
    </location>
    <ligand>
        <name>GTP</name>
        <dbReference type="ChEBI" id="CHEBI:37565"/>
    </ligand>
</feature>
<dbReference type="CDD" id="cd00066">
    <property type="entry name" value="G-alpha"/>
    <property type="match status" value="1"/>
</dbReference>
<evidence type="ECO:0000256" key="9">
    <source>
        <dbReference type="PIRSR" id="PIRSR601019-1"/>
    </source>
</evidence>
<dbReference type="RefSeq" id="XP_005786410.1">
    <property type="nucleotide sequence ID" value="XM_005786353.1"/>
</dbReference>
<dbReference type="GO" id="GO:0046872">
    <property type="term" value="F:metal ion binding"/>
    <property type="evidence" value="ECO:0007669"/>
    <property type="project" value="UniProtKB-KW"/>
</dbReference>
<evidence type="ECO:0000256" key="6">
    <source>
        <dbReference type="ARBA" id="ARBA00023139"/>
    </source>
</evidence>
<dbReference type="GO" id="GO:0005834">
    <property type="term" value="C:heterotrimeric G-protein complex"/>
    <property type="evidence" value="ECO:0007669"/>
    <property type="project" value="TreeGrafter"/>
</dbReference>
<evidence type="ECO:0000256" key="4">
    <source>
        <dbReference type="ARBA" id="ARBA00022842"/>
    </source>
</evidence>
<keyword evidence="3 9" id="KW-0547">Nucleotide-binding</keyword>
<dbReference type="Gene3D" id="3.40.50.300">
    <property type="entry name" value="P-loop containing nucleotide triphosphate hydrolases"/>
    <property type="match status" value="1"/>
</dbReference>
<feature type="binding site" evidence="10">
    <location>
        <position position="58"/>
    </location>
    <ligand>
        <name>Mg(2+)</name>
        <dbReference type="ChEBI" id="CHEBI:18420"/>
    </ligand>
</feature>
<sequence length="358" mass="40178">MVCGGTAPANVLDPEAMAQAEAQKAINKSINKMIRSSRESAESKTKMLLLGAGESGKSTIFKQMQIINGTGYTKDELASFKWIIHRNVLDAIQILITQASSMGIQLEEANEDRAEQVQLWEGENLNPELALAIEALWADPGIQQTFDKRADFQLGDASKYFLDQVGRIAAADYVPIVDDVLRARVRTSGVVSKEFCIPATGTTQARAIELFDVGGQRSERRRWIHFFDHVNSLVFVAAISEYNQVLAEDASKNRLEEAMDLFEQIVSSLSFIDTSVYLFLNKRDLFEEKIKTIDPRRWFPDYTGGCDKDKCEAFFRAKFKERMQRAKNKSALYVHTTCATDTGNIRFVLDGIFKDAAT</sequence>
<dbReference type="EnsemblProtists" id="EOD33981">
    <property type="protein sequence ID" value="EOD33981"/>
    <property type="gene ID" value="EMIHUDRAFT_521932"/>
</dbReference>
<dbReference type="PANTHER" id="PTHR10218:SF360">
    <property type="entry name" value="GUANINE NUCLEOTIDE-BINDING PROTEIN SUBUNIT ALPHA HOMOLOG"/>
    <property type="match status" value="1"/>
</dbReference>
<dbReference type="GO" id="GO:0032502">
    <property type="term" value="P:developmental process"/>
    <property type="evidence" value="ECO:0007669"/>
    <property type="project" value="UniProtKB-ARBA"/>
</dbReference>
<accession>A0A0D3KDZ6</accession>
<keyword evidence="5 9" id="KW-0342">GTP-binding</keyword>
<evidence type="ECO:0000256" key="2">
    <source>
        <dbReference type="ARBA" id="ARBA00022723"/>
    </source>
</evidence>
<dbReference type="FunFam" id="3.40.50.300:FF:003800">
    <property type="entry name" value="Guanine nucleotide-binding protein G(k) subunit alpha"/>
    <property type="match status" value="1"/>
</dbReference>
<keyword evidence="6" id="KW-0564">Palmitate</keyword>
<dbReference type="KEGG" id="ehx:EMIHUDRAFT_521932"/>
<dbReference type="GO" id="GO:0003924">
    <property type="term" value="F:GTPase activity"/>
    <property type="evidence" value="ECO:0007669"/>
    <property type="project" value="InterPro"/>
</dbReference>
<dbReference type="PRINTS" id="PR00318">
    <property type="entry name" value="GPROTEINA"/>
</dbReference>
<dbReference type="GO" id="GO:0005525">
    <property type="term" value="F:GTP binding"/>
    <property type="evidence" value="ECO:0007669"/>
    <property type="project" value="UniProtKB-KW"/>
</dbReference>
<proteinExistence type="predicted"/>
<dbReference type="PROSITE" id="PS51882">
    <property type="entry name" value="G_ALPHA"/>
    <property type="match status" value="1"/>
</dbReference>
<keyword evidence="4 10" id="KW-0460">Magnesium</keyword>
<evidence type="ECO:0000256" key="7">
    <source>
        <dbReference type="ARBA" id="ARBA00023224"/>
    </source>
</evidence>
<evidence type="ECO:0000256" key="10">
    <source>
        <dbReference type="PIRSR" id="PIRSR601019-2"/>
    </source>
</evidence>
<dbReference type="eggNOG" id="KOG0082">
    <property type="taxonomic scope" value="Eukaryota"/>
</dbReference>
<feature type="binding site" evidence="10">
    <location>
        <position position="187"/>
    </location>
    <ligand>
        <name>Mg(2+)</name>
        <dbReference type="ChEBI" id="CHEBI:18420"/>
    </ligand>
</feature>
<dbReference type="GO" id="GO:0031683">
    <property type="term" value="F:G-protein beta/gamma-subunit complex binding"/>
    <property type="evidence" value="ECO:0007669"/>
    <property type="project" value="InterPro"/>
</dbReference>
<evidence type="ECO:0000256" key="1">
    <source>
        <dbReference type="ARBA" id="ARBA00022707"/>
    </source>
</evidence>
<dbReference type="SMART" id="SM00275">
    <property type="entry name" value="G_alpha"/>
    <property type="match status" value="1"/>
</dbReference>
<dbReference type="PaxDb" id="2903-EOD33981"/>
<reference evidence="11" key="2">
    <citation type="submission" date="2024-10" db="UniProtKB">
        <authorList>
            <consortium name="EnsemblProtists"/>
        </authorList>
    </citation>
    <scope>IDENTIFICATION</scope>
</reference>
<dbReference type="PANTHER" id="PTHR10218">
    <property type="entry name" value="GTP-BINDING PROTEIN ALPHA SUBUNIT"/>
    <property type="match status" value="1"/>
</dbReference>
<evidence type="ECO:0000313" key="12">
    <source>
        <dbReference type="Proteomes" id="UP000013827"/>
    </source>
</evidence>
<dbReference type="GeneID" id="17279223"/>
<dbReference type="STRING" id="2903.R1FET1"/>
<protein>
    <submittedName>
        <fullName evidence="11">Uncharacterized protein</fullName>
    </submittedName>
</protein>